<reference evidence="1 2" key="1">
    <citation type="journal article" date="2014" name="Int. J. Syst. Evol. Microbiol.">
        <title>Complete genome sequence of Corynebacterium casei LMG S-19264T (=DSM 44701T), isolated from a smear-ripened cheese.</title>
        <authorList>
            <consortium name="US DOE Joint Genome Institute (JGI-PGF)"/>
            <person name="Walter F."/>
            <person name="Albersmeier A."/>
            <person name="Kalinowski J."/>
            <person name="Ruckert C."/>
        </authorList>
    </citation>
    <scope>NUCLEOTIDE SEQUENCE [LARGE SCALE GENOMIC DNA]</scope>
    <source>
        <strain evidence="1 2">NBRC 110095</strain>
    </source>
</reference>
<dbReference type="Proteomes" id="UP001156870">
    <property type="component" value="Unassembled WGS sequence"/>
</dbReference>
<dbReference type="EMBL" id="BSPD01000036">
    <property type="protein sequence ID" value="GLS25905.1"/>
    <property type="molecule type" value="Genomic_DNA"/>
</dbReference>
<proteinExistence type="predicted"/>
<sequence length="141" mass="16233">MIPQNKINKAFKKVIQSELKDASTEDVILIATAIWHEGFVPDIAWLESLSIEDQCIAGYITEFLAGFNVICKEEREHLLSVSKHFSSNAKNIAPNKNRDELATQWGVAHDLTPYFEHIAHLQTRHYKHTSEYKRPSRNFVL</sequence>
<organism evidence="1 2">
    <name type="scientific">Marinibactrum halimedae</name>
    <dbReference type="NCBI Taxonomy" id="1444977"/>
    <lineage>
        <taxon>Bacteria</taxon>
        <taxon>Pseudomonadati</taxon>
        <taxon>Pseudomonadota</taxon>
        <taxon>Gammaproteobacteria</taxon>
        <taxon>Cellvibrionales</taxon>
        <taxon>Cellvibrionaceae</taxon>
        <taxon>Marinibactrum</taxon>
    </lineage>
</organism>
<evidence type="ECO:0000313" key="1">
    <source>
        <dbReference type="EMBL" id="GLS25905.1"/>
    </source>
</evidence>
<name>A0AA37T360_9GAMM</name>
<comment type="caution">
    <text evidence="1">The sequence shown here is derived from an EMBL/GenBank/DDBJ whole genome shotgun (WGS) entry which is preliminary data.</text>
</comment>
<dbReference type="AlphaFoldDB" id="A0AA37T360"/>
<accession>A0AA37T360</accession>
<evidence type="ECO:0000313" key="2">
    <source>
        <dbReference type="Proteomes" id="UP001156870"/>
    </source>
</evidence>
<gene>
    <name evidence="1" type="ORF">GCM10007877_16190</name>
</gene>
<dbReference type="RefSeq" id="WP_232595839.1">
    <property type="nucleotide sequence ID" value="NZ_BSPD01000036.1"/>
</dbReference>
<protein>
    <submittedName>
        <fullName evidence="1">Uncharacterized protein</fullName>
    </submittedName>
</protein>
<keyword evidence="2" id="KW-1185">Reference proteome</keyword>